<organism evidence="4 6">
    <name type="scientific">Candidatus Sysuiplasma superficiale</name>
    <dbReference type="NCBI Taxonomy" id="2823368"/>
    <lineage>
        <taxon>Archaea</taxon>
        <taxon>Methanobacteriati</taxon>
        <taxon>Thermoplasmatota</taxon>
        <taxon>Thermoplasmata</taxon>
        <taxon>Candidatus Sysuiplasmatales</taxon>
        <taxon>Candidatus Sysuiplasmataceae</taxon>
        <taxon>Candidatus Sysuiplasma</taxon>
    </lineage>
</organism>
<keyword evidence="2" id="KW-0067">ATP-binding</keyword>
<evidence type="ECO:0000256" key="2">
    <source>
        <dbReference type="ARBA" id="ARBA00022840"/>
    </source>
</evidence>
<dbReference type="InterPro" id="IPR010624">
    <property type="entry name" value="KaiC_dom"/>
</dbReference>
<evidence type="ECO:0000313" key="5">
    <source>
        <dbReference type="EMBL" id="MBX8644912.1"/>
    </source>
</evidence>
<dbReference type="SUPFAM" id="SSF52540">
    <property type="entry name" value="P-loop containing nucleoside triphosphate hydrolases"/>
    <property type="match status" value="1"/>
</dbReference>
<dbReference type="Proteomes" id="UP000750197">
    <property type="component" value="Unassembled WGS sequence"/>
</dbReference>
<dbReference type="Proteomes" id="UP000716004">
    <property type="component" value="Unassembled WGS sequence"/>
</dbReference>
<dbReference type="PANTHER" id="PTHR43637:SF1">
    <property type="entry name" value="UPF0273 PROTEIN TM_0370"/>
    <property type="match status" value="1"/>
</dbReference>
<protein>
    <submittedName>
        <fullName evidence="4">KaiC domain-containing protein</fullName>
    </submittedName>
</protein>
<dbReference type="GO" id="GO:0005524">
    <property type="term" value="F:ATP binding"/>
    <property type="evidence" value="ECO:0007669"/>
    <property type="project" value="UniProtKB-KW"/>
</dbReference>
<dbReference type="PANTHER" id="PTHR43637">
    <property type="entry name" value="UPF0273 PROTEIN TM_0370"/>
    <property type="match status" value="1"/>
</dbReference>
<dbReference type="AlphaFoldDB" id="A0A8J7YIG2"/>
<dbReference type="InterPro" id="IPR022420">
    <property type="entry name" value="Circ_KaiC_arc"/>
</dbReference>
<dbReference type="CDD" id="cd01124">
    <property type="entry name" value="KaiC-like"/>
    <property type="match status" value="1"/>
</dbReference>
<evidence type="ECO:0000256" key="1">
    <source>
        <dbReference type="ARBA" id="ARBA00022741"/>
    </source>
</evidence>
<accession>A0A8J7YIG2</accession>
<reference evidence="4" key="1">
    <citation type="submission" date="2021-04" db="EMBL/GenBank/DDBJ databases">
        <title>Genomic insights into ecological role and evolution of a novel Thermoplasmata order Candidatus Sysuiplasmatales.</title>
        <authorList>
            <person name="Yuan Y."/>
        </authorList>
    </citation>
    <scope>NUCLEOTIDE SEQUENCE</scope>
    <source>
        <strain evidence="5">TUT19-bin139</strain>
        <strain evidence="4">YP2-bin.285</strain>
    </source>
</reference>
<proteinExistence type="predicted"/>
<dbReference type="PRINTS" id="PR01874">
    <property type="entry name" value="DNAREPAIRADA"/>
</dbReference>
<evidence type="ECO:0000259" key="3">
    <source>
        <dbReference type="PROSITE" id="PS51146"/>
    </source>
</evidence>
<evidence type="ECO:0000313" key="6">
    <source>
        <dbReference type="Proteomes" id="UP000716004"/>
    </source>
</evidence>
<dbReference type="EMBL" id="JAGVSJ010000003">
    <property type="protein sequence ID" value="MBX8631357.1"/>
    <property type="molecule type" value="Genomic_DNA"/>
</dbReference>
<dbReference type="Pfam" id="PF06745">
    <property type="entry name" value="ATPase"/>
    <property type="match status" value="1"/>
</dbReference>
<comment type="caution">
    <text evidence="4">The sequence shown here is derived from an EMBL/GenBank/DDBJ whole genome shotgun (WGS) entry which is preliminary data.</text>
</comment>
<name>A0A8J7YIG2_9ARCH</name>
<evidence type="ECO:0000313" key="4">
    <source>
        <dbReference type="EMBL" id="MBX8631357.1"/>
    </source>
</evidence>
<dbReference type="Gene3D" id="3.40.50.300">
    <property type="entry name" value="P-loop containing nucleotide triphosphate hydrolases"/>
    <property type="match status" value="1"/>
</dbReference>
<dbReference type="InterPro" id="IPR014774">
    <property type="entry name" value="KaiC-like_dom"/>
</dbReference>
<dbReference type="EMBL" id="JAHEAC010000121">
    <property type="protein sequence ID" value="MBX8644912.1"/>
    <property type="molecule type" value="Genomic_DNA"/>
</dbReference>
<keyword evidence="1" id="KW-0547">Nucleotide-binding</keyword>
<sequence>MLPLQSTGIDGLDEMLGGGFPAGSIVAVLGSFGTGKTTMSLQYVLKGLSSGEKCIYISLEEDERSILKNAMTYGWDLQRYIDSSSLSIIKLEPSDARSAIERVRSEFPSFIKNFGAGRIVIDSVSLLTMLYEDANERRAVLFNLCKLIRQTGAGAMLTSEVNENHPSSSRDGMVEYTVDGVIYLQSIESRDGSEQQLTLRIVKMRGIGHSRRIRPYSISREGIIVHSGSEVF</sequence>
<dbReference type="InterPro" id="IPR027417">
    <property type="entry name" value="P-loop_NTPase"/>
</dbReference>
<feature type="domain" description="KaiC" evidence="3">
    <location>
        <begin position="3"/>
        <end position="232"/>
    </location>
</feature>
<gene>
    <name evidence="4" type="ORF">J9259_02380</name>
    <name evidence="5" type="ORF">KIY12_09380</name>
</gene>
<dbReference type="NCBIfam" id="TIGR03880">
    <property type="entry name" value="KaiC_arch_3"/>
    <property type="match status" value="1"/>
</dbReference>
<dbReference type="PROSITE" id="PS51146">
    <property type="entry name" value="KAIC"/>
    <property type="match status" value="1"/>
</dbReference>